<dbReference type="EMBL" id="CP000927">
    <property type="protein sequence ID" value="ABZ74040.1"/>
    <property type="molecule type" value="Genomic_DNA"/>
</dbReference>
<dbReference type="InterPro" id="IPR001509">
    <property type="entry name" value="Epimerase_deHydtase"/>
</dbReference>
<organism evidence="4">
    <name type="scientific">Caulobacter sp. (strain K31)</name>
    <dbReference type="NCBI Taxonomy" id="366602"/>
    <lineage>
        <taxon>Bacteria</taxon>
        <taxon>Pseudomonadati</taxon>
        <taxon>Pseudomonadota</taxon>
        <taxon>Alphaproteobacteria</taxon>
        <taxon>Caulobacterales</taxon>
        <taxon>Caulobacteraceae</taxon>
        <taxon>Caulobacter</taxon>
    </lineage>
</organism>
<evidence type="ECO:0000259" key="3">
    <source>
        <dbReference type="Pfam" id="PF01370"/>
    </source>
</evidence>
<proteinExistence type="inferred from homology"/>
<feature type="domain" description="NAD-dependent epimerase/dehydratase" evidence="3">
    <location>
        <begin position="10"/>
        <end position="254"/>
    </location>
</feature>
<dbReference type="Gene3D" id="3.40.50.720">
    <property type="entry name" value="NAD(P)-binding Rossmann-like Domain"/>
    <property type="match status" value="1"/>
</dbReference>
<accession>B0T594</accession>
<evidence type="ECO:0000313" key="4">
    <source>
        <dbReference type="EMBL" id="ABZ74040.1"/>
    </source>
</evidence>
<dbReference type="eggNOG" id="COG0451">
    <property type="taxonomic scope" value="Bacteria"/>
</dbReference>
<comment type="similarity">
    <text evidence="2">Belongs to the NAD(P)-dependent epimerase/dehydratase family.</text>
</comment>
<dbReference type="Pfam" id="PF01370">
    <property type="entry name" value="Epimerase"/>
    <property type="match status" value="1"/>
</dbReference>
<gene>
    <name evidence="4" type="ordered locus">Caul_4920</name>
</gene>
<dbReference type="HOGENOM" id="CLU_007383_1_7_5"/>
<evidence type="ECO:0000256" key="1">
    <source>
        <dbReference type="ARBA" id="ARBA00005125"/>
    </source>
</evidence>
<evidence type="ECO:0000256" key="2">
    <source>
        <dbReference type="ARBA" id="ARBA00007637"/>
    </source>
</evidence>
<dbReference type="STRING" id="366602.Caul_4920"/>
<dbReference type="PANTHER" id="PTHR43000">
    <property type="entry name" value="DTDP-D-GLUCOSE 4,6-DEHYDRATASE-RELATED"/>
    <property type="match status" value="1"/>
</dbReference>
<dbReference type="InterPro" id="IPR036291">
    <property type="entry name" value="NAD(P)-bd_dom_sf"/>
</dbReference>
<dbReference type="AlphaFoldDB" id="B0T594"/>
<dbReference type="KEGG" id="cak:Caul_4920"/>
<protein>
    <submittedName>
        <fullName evidence="4">NAD-dependent epimerase/dehydratase</fullName>
    </submittedName>
</protein>
<comment type="pathway">
    <text evidence="1">Bacterial outer membrane biogenesis; LPS O-antigen biosynthesis.</text>
</comment>
<dbReference type="OrthoDB" id="9801785at2"/>
<reference evidence="4" key="1">
    <citation type="submission" date="2008-01" db="EMBL/GenBank/DDBJ databases">
        <title>Complete sequence of chromosome of Caulobacter sp. K31.</title>
        <authorList>
            <consortium name="US DOE Joint Genome Institute"/>
            <person name="Copeland A."/>
            <person name="Lucas S."/>
            <person name="Lapidus A."/>
            <person name="Barry K."/>
            <person name="Glavina del Rio T."/>
            <person name="Dalin E."/>
            <person name="Tice H."/>
            <person name="Pitluck S."/>
            <person name="Bruce D."/>
            <person name="Goodwin L."/>
            <person name="Thompson L.S."/>
            <person name="Brettin T."/>
            <person name="Detter J.C."/>
            <person name="Han C."/>
            <person name="Schmutz J."/>
            <person name="Larimer F."/>
            <person name="Land M."/>
            <person name="Hauser L."/>
            <person name="Kyrpides N."/>
            <person name="Kim E."/>
            <person name="Stephens C."/>
            <person name="Richardson P."/>
        </authorList>
    </citation>
    <scope>NUCLEOTIDE SEQUENCE [LARGE SCALE GENOMIC DNA]</scope>
    <source>
        <strain evidence="4">K31</strain>
    </source>
</reference>
<sequence>MTDRPSTERVLVTGAAGFIGYHLAKRLADDGHHVVCADNMIRGEDDEAYRALCERPNVTRVDIDLTDQAAVRGLPDDIDRVFHLAAMNGTQNFYERPFEVMRCCTLPTIFLLEKYGPLGLKRFVYTGTSEAYASTVTQFNWPVPTGEDVPLSIDDPSNVRWSYGASKMHGEVATQCAAKFFDLRFTVIRYHNVYGPRMGDKHVVPDFLIRARDGVLSLYGHEDTRAFLYIDDAVEATLRVAQMDACEGETINIGAEQEMTIRDLGEAMKRIAGLEGEITLHPSPKGSVKRRAPKVEKLKHLTNFHETWSLEDGLRETAKYYLCGQVGDANK</sequence>
<name>B0T594_CAUSK</name>
<dbReference type="SUPFAM" id="SSF51735">
    <property type="entry name" value="NAD(P)-binding Rossmann-fold domains"/>
    <property type="match status" value="1"/>
</dbReference>